<evidence type="ECO:0000256" key="1">
    <source>
        <dbReference type="ARBA" id="ARBA00004141"/>
    </source>
</evidence>
<evidence type="ECO:0000256" key="5">
    <source>
        <dbReference type="SAM" id="Phobius"/>
    </source>
</evidence>
<feature type="transmembrane region" description="Helical" evidence="5">
    <location>
        <begin position="189"/>
        <end position="210"/>
    </location>
</feature>
<keyword evidence="3 5" id="KW-1133">Transmembrane helix</keyword>
<feature type="transmembrane region" description="Helical" evidence="5">
    <location>
        <begin position="20"/>
        <end position="40"/>
    </location>
</feature>
<dbReference type="OrthoDB" id="2261376at2759"/>
<evidence type="ECO:0000313" key="8">
    <source>
        <dbReference type="Proteomes" id="UP001152798"/>
    </source>
</evidence>
<evidence type="ECO:0000313" key="7">
    <source>
        <dbReference type="EMBL" id="CAH1388552.1"/>
    </source>
</evidence>
<organism evidence="7 8">
    <name type="scientific">Nezara viridula</name>
    <name type="common">Southern green stink bug</name>
    <name type="synonym">Cimex viridulus</name>
    <dbReference type="NCBI Taxonomy" id="85310"/>
    <lineage>
        <taxon>Eukaryota</taxon>
        <taxon>Metazoa</taxon>
        <taxon>Ecdysozoa</taxon>
        <taxon>Arthropoda</taxon>
        <taxon>Hexapoda</taxon>
        <taxon>Insecta</taxon>
        <taxon>Pterygota</taxon>
        <taxon>Neoptera</taxon>
        <taxon>Paraneoptera</taxon>
        <taxon>Hemiptera</taxon>
        <taxon>Heteroptera</taxon>
        <taxon>Panheteroptera</taxon>
        <taxon>Pentatomomorpha</taxon>
        <taxon>Pentatomoidea</taxon>
        <taxon>Pentatomidae</taxon>
        <taxon>Pentatominae</taxon>
        <taxon>Nezara</taxon>
    </lineage>
</organism>
<dbReference type="Gene3D" id="1.20.1250.20">
    <property type="entry name" value="MFS general substrate transporter like domains"/>
    <property type="match status" value="1"/>
</dbReference>
<evidence type="ECO:0000256" key="2">
    <source>
        <dbReference type="ARBA" id="ARBA00022692"/>
    </source>
</evidence>
<protein>
    <recommendedName>
        <fullName evidence="6">Major facilitator superfamily (MFS) profile domain-containing protein</fullName>
    </recommendedName>
</protein>
<comment type="subcellular location">
    <subcellularLocation>
        <location evidence="1">Membrane</location>
        <topology evidence="1">Multi-pass membrane protein</topology>
    </subcellularLocation>
</comment>
<keyword evidence="2 5" id="KW-0812">Transmembrane</keyword>
<dbReference type="SUPFAM" id="SSF103473">
    <property type="entry name" value="MFS general substrate transporter"/>
    <property type="match status" value="1"/>
</dbReference>
<dbReference type="EMBL" id="OV725077">
    <property type="protein sequence ID" value="CAH1388552.1"/>
    <property type="molecule type" value="Genomic_DNA"/>
</dbReference>
<feature type="transmembrane region" description="Helical" evidence="5">
    <location>
        <begin position="406"/>
        <end position="425"/>
    </location>
</feature>
<dbReference type="Pfam" id="PF00083">
    <property type="entry name" value="Sugar_tr"/>
    <property type="match status" value="1"/>
</dbReference>
<dbReference type="CDD" id="cd17317">
    <property type="entry name" value="MFS_SLC22"/>
    <property type="match status" value="1"/>
</dbReference>
<accession>A0A9P0DXD7</accession>
<sequence>MDIDNILTELGEFGKYQIGVYVLLFFPLVFGSLGSLTYVFTAGDIDYRCKVPACETNITSYDNPWLSNALPFKDGKLKSHCLRYKSSNDSYHQKCTKDIFLKDQVEECHSFVFKNNEITIVNEFNLFCEENEWKRTSVGTIHNIGEFIGMPLAGLFSDRFGRKTLIITTVLCSSIFGTIRSFTFNYIQFLVLEIADAIALSGIYIGIFVLGIEITGPSKRGLGGAILSCYYSIGEIMLGLIVWLEDDWRKFLRIIYIPGFIFVIYFWILPESVRWLVSHGKTEKAKQIFERISSVNKKSIDENVRKGIEQLQTGVQTLIEDSENVINNEDSKFKPDKKIYQSKTMILRILNCSFCWATNAFVYYGLSLYSVVIGGNKYFNFILVSFVEIPGYALSPFIINKFGRRVPLALALILSGSACFLFHFLPADYQTLSLVLFLLGKCSITVSFASLYVSATEYFPTTMRHSLMAFCSTLGRVGSIIAPQMPLLSGYIDPLLIFGTISFISGGLSFYFPETLNCKLPDTIEEAENIGKKTDGKTLK</sequence>
<dbReference type="InterPro" id="IPR005829">
    <property type="entry name" value="Sugar_transporter_CS"/>
</dbReference>
<evidence type="ECO:0000256" key="3">
    <source>
        <dbReference type="ARBA" id="ARBA00022989"/>
    </source>
</evidence>
<dbReference type="InterPro" id="IPR005828">
    <property type="entry name" value="MFS_sugar_transport-like"/>
</dbReference>
<keyword evidence="8" id="KW-1185">Reference proteome</keyword>
<dbReference type="GO" id="GO:0016020">
    <property type="term" value="C:membrane"/>
    <property type="evidence" value="ECO:0007669"/>
    <property type="project" value="UniProtKB-SubCell"/>
</dbReference>
<feature type="transmembrane region" description="Helical" evidence="5">
    <location>
        <begin position="378"/>
        <end position="399"/>
    </location>
</feature>
<dbReference type="PROSITE" id="PS50850">
    <property type="entry name" value="MFS"/>
    <property type="match status" value="1"/>
</dbReference>
<feature type="transmembrane region" description="Helical" evidence="5">
    <location>
        <begin position="250"/>
        <end position="269"/>
    </location>
</feature>
<feature type="transmembrane region" description="Helical" evidence="5">
    <location>
        <begin position="491"/>
        <end position="512"/>
    </location>
</feature>
<feature type="domain" description="Major facilitator superfamily (MFS) profile" evidence="6">
    <location>
        <begin position="27"/>
        <end position="517"/>
    </location>
</feature>
<evidence type="ECO:0000259" key="6">
    <source>
        <dbReference type="PROSITE" id="PS50850"/>
    </source>
</evidence>
<dbReference type="InterPro" id="IPR036259">
    <property type="entry name" value="MFS_trans_sf"/>
</dbReference>
<evidence type="ECO:0000256" key="4">
    <source>
        <dbReference type="ARBA" id="ARBA00023136"/>
    </source>
</evidence>
<dbReference type="Proteomes" id="UP001152798">
    <property type="component" value="Chromosome 1"/>
</dbReference>
<name>A0A9P0DXD7_NEZVI</name>
<gene>
    <name evidence="7" type="ORF">NEZAVI_LOCUS150</name>
</gene>
<proteinExistence type="predicted"/>
<reference evidence="7" key="1">
    <citation type="submission" date="2022-01" db="EMBL/GenBank/DDBJ databases">
        <authorList>
            <person name="King R."/>
        </authorList>
    </citation>
    <scope>NUCLEOTIDE SEQUENCE</scope>
</reference>
<dbReference type="PROSITE" id="PS00216">
    <property type="entry name" value="SUGAR_TRANSPORT_1"/>
    <property type="match status" value="1"/>
</dbReference>
<feature type="transmembrane region" description="Helical" evidence="5">
    <location>
        <begin position="345"/>
        <end position="366"/>
    </location>
</feature>
<dbReference type="PANTHER" id="PTHR24064">
    <property type="entry name" value="SOLUTE CARRIER FAMILY 22 MEMBER"/>
    <property type="match status" value="1"/>
</dbReference>
<feature type="transmembrane region" description="Helical" evidence="5">
    <location>
        <begin position="222"/>
        <end position="244"/>
    </location>
</feature>
<dbReference type="InterPro" id="IPR020846">
    <property type="entry name" value="MFS_dom"/>
</dbReference>
<dbReference type="GO" id="GO:0022857">
    <property type="term" value="F:transmembrane transporter activity"/>
    <property type="evidence" value="ECO:0007669"/>
    <property type="project" value="InterPro"/>
</dbReference>
<dbReference type="AlphaFoldDB" id="A0A9P0DXD7"/>
<keyword evidence="4 5" id="KW-0472">Membrane</keyword>
<feature type="transmembrane region" description="Helical" evidence="5">
    <location>
        <begin position="431"/>
        <end position="455"/>
    </location>
</feature>